<dbReference type="EMBL" id="CACVAS010000073">
    <property type="protein sequence ID" value="CAA6816006.1"/>
    <property type="molecule type" value="Genomic_DNA"/>
</dbReference>
<accession>A0A6S6TCP0</accession>
<keyword evidence="1" id="KW-0812">Transmembrane</keyword>
<gene>
    <name evidence="2" type="ORF">HELGO_WM93701</name>
</gene>
<keyword evidence="1" id="KW-1133">Transmembrane helix</keyword>
<protein>
    <submittedName>
        <fullName evidence="2">Uncharacterized protein</fullName>
    </submittedName>
</protein>
<evidence type="ECO:0000313" key="2">
    <source>
        <dbReference type="EMBL" id="CAA6816006.1"/>
    </source>
</evidence>
<keyword evidence="1" id="KW-0472">Membrane</keyword>
<feature type="transmembrane region" description="Helical" evidence="1">
    <location>
        <begin position="6"/>
        <end position="21"/>
    </location>
</feature>
<organism evidence="2">
    <name type="scientific">uncultured Sulfurovum sp</name>
    <dbReference type="NCBI Taxonomy" id="269237"/>
    <lineage>
        <taxon>Bacteria</taxon>
        <taxon>Pseudomonadati</taxon>
        <taxon>Campylobacterota</taxon>
        <taxon>Epsilonproteobacteria</taxon>
        <taxon>Campylobacterales</taxon>
        <taxon>Sulfurovaceae</taxon>
        <taxon>Sulfurovum</taxon>
        <taxon>environmental samples</taxon>
    </lineage>
</organism>
<sequence>MGLVMKYFIVIVIIFVLLFLYQKKNGPKYKQEKLEEKSVYHKIKNDIRKGISRKKVYDILNKKEIKYHDDKNRNIDITGQGITIEINNSGNVHKFIPY</sequence>
<proteinExistence type="predicted"/>
<evidence type="ECO:0000256" key="1">
    <source>
        <dbReference type="SAM" id="Phobius"/>
    </source>
</evidence>
<reference evidence="2" key="1">
    <citation type="submission" date="2020-01" db="EMBL/GenBank/DDBJ databases">
        <authorList>
            <person name="Meier V. D."/>
            <person name="Meier V D."/>
        </authorList>
    </citation>
    <scope>NUCLEOTIDE SEQUENCE</scope>
    <source>
        <strain evidence="2">HLG_WM_MAG_01</strain>
    </source>
</reference>
<dbReference type="AlphaFoldDB" id="A0A6S6TCP0"/>
<name>A0A6S6TCP0_9BACT</name>